<dbReference type="EMBL" id="JADOEL010000009">
    <property type="protein sequence ID" value="MBF8178479.1"/>
    <property type="molecule type" value="Genomic_DNA"/>
</dbReference>
<dbReference type="PROSITE" id="PS51186">
    <property type="entry name" value="GNAT"/>
    <property type="match status" value="1"/>
</dbReference>
<keyword evidence="3" id="KW-1185">Reference proteome</keyword>
<feature type="domain" description="N-acetyltransferase" evidence="1">
    <location>
        <begin position="15"/>
        <end position="184"/>
    </location>
</feature>
<dbReference type="InterPro" id="IPR000182">
    <property type="entry name" value="GNAT_dom"/>
</dbReference>
<dbReference type="PANTHER" id="PTHR43792:SF1">
    <property type="entry name" value="N-ACETYLTRANSFERASE DOMAIN-CONTAINING PROTEIN"/>
    <property type="match status" value="1"/>
</dbReference>
<dbReference type="Proteomes" id="UP000657372">
    <property type="component" value="Unassembled WGS sequence"/>
</dbReference>
<accession>A0ABS0EUG7</accession>
<name>A0ABS0EUG7_9BURK</name>
<dbReference type="SUPFAM" id="SSF55729">
    <property type="entry name" value="Acyl-CoA N-acyltransferases (Nat)"/>
    <property type="match status" value="1"/>
</dbReference>
<proteinExistence type="predicted"/>
<organism evidence="2 3">
    <name type="scientific">Herminiimonas contaminans</name>
    <dbReference type="NCBI Taxonomy" id="1111140"/>
    <lineage>
        <taxon>Bacteria</taxon>
        <taxon>Pseudomonadati</taxon>
        <taxon>Pseudomonadota</taxon>
        <taxon>Betaproteobacteria</taxon>
        <taxon>Burkholderiales</taxon>
        <taxon>Oxalobacteraceae</taxon>
        <taxon>Herminiimonas</taxon>
    </lineage>
</organism>
<evidence type="ECO:0000313" key="2">
    <source>
        <dbReference type="EMBL" id="MBF8178479.1"/>
    </source>
</evidence>
<sequence>MNPEPVIPELRGPRVLLRAWTDADLVPFAAMNADAEVMQHFPATLTRAESDQLAARVRAHFASYGYGAWVVEIPGVMPFAGCVGLLNVGFDAHFTPAVEISWRLVRAAWGKFYASEAAQCALRYGFETLQLPEVVSFTVPANLRSQAVMQRLGMHSKAEENFAHPNLPAGHPLSEHVLYRISGDAWRASSGQ</sequence>
<evidence type="ECO:0000259" key="1">
    <source>
        <dbReference type="PROSITE" id="PS51186"/>
    </source>
</evidence>
<dbReference type="Pfam" id="PF13302">
    <property type="entry name" value="Acetyltransf_3"/>
    <property type="match status" value="1"/>
</dbReference>
<dbReference type="InterPro" id="IPR016181">
    <property type="entry name" value="Acyl_CoA_acyltransferase"/>
</dbReference>
<dbReference type="InterPro" id="IPR051531">
    <property type="entry name" value="N-acetyltransferase"/>
</dbReference>
<evidence type="ECO:0000313" key="3">
    <source>
        <dbReference type="Proteomes" id="UP000657372"/>
    </source>
</evidence>
<dbReference type="RefSeq" id="WP_195875814.1">
    <property type="nucleotide sequence ID" value="NZ_JADOEL010000009.1"/>
</dbReference>
<dbReference type="PANTHER" id="PTHR43792">
    <property type="entry name" value="GNAT FAMILY, PUTATIVE (AFU_ORTHOLOGUE AFUA_3G00765)-RELATED-RELATED"/>
    <property type="match status" value="1"/>
</dbReference>
<gene>
    <name evidence="2" type="ORF">IXC47_12385</name>
</gene>
<reference evidence="2 3" key="1">
    <citation type="submission" date="2020-11" db="EMBL/GenBank/DDBJ databases">
        <title>WGS of Herminiimonas contaminans strain Marseille-Q4544 isolated from planarians Schmidtea mediterranea.</title>
        <authorList>
            <person name="Kangale L."/>
        </authorList>
    </citation>
    <scope>NUCLEOTIDE SEQUENCE [LARGE SCALE GENOMIC DNA]</scope>
    <source>
        <strain evidence="2 3">Marseille-Q4544</strain>
    </source>
</reference>
<comment type="caution">
    <text evidence="2">The sequence shown here is derived from an EMBL/GenBank/DDBJ whole genome shotgun (WGS) entry which is preliminary data.</text>
</comment>
<dbReference type="Gene3D" id="3.40.630.30">
    <property type="match status" value="1"/>
</dbReference>
<protein>
    <submittedName>
        <fullName evidence="2">GNAT family N-acetyltransferase</fullName>
    </submittedName>
</protein>